<dbReference type="Gene3D" id="3.40.630.30">
    <property type="match status" value="1"/>
</dbReference>
<dbReference type="InterPro" id="IPR000182">
    <property type="entry name" value="GNAT_dom"/>
</dbReference>
<comment type="caution">
    <text evidence="4">The sequence shown here is derived from an EMBL/GenBank/DDBJ whole genome shotgun (WGS) entry which is preliminary data.</text>
</comment>
<dbReference type="OrthoDB" id="7365228at2"/>
<dbReference type="AlphaFoldDB" id="M8D6Q6"/>
<dbReference type="InterPro" id="IPR050832">
    <property type="entry name" value="Bact_Acetyltransf"/>
</dbReference>
<feature type="domain" description="N-acetyltransferase" evidence="3">
    <location>
        <begin position="4"/>
        <end position="141"/>
    </location>
</feature>
<evidence type="ECO:0000313" key="5">
    <source>
        <dbReference type="Proteomes" id="UP000012081"/>
    </source>
</evidence>
<gene>
    <name evidence="4" type="ORF">I532_13878</name>
</gene>
<evidence type="ECO:0000256" key="2">
    <source>
        <dbReference type="ARBA" id="ARBA00023315"/>
    </source>
</evidence>
<keyword evidence="2" id="KW-0012">Acyltransferase</keyword>
<keyword evidence="5" id="KW-1185">Reference proteome</keyword>
<dbReference type="InterPro" id="IPR016181">
    <property type="entry name" value="Acyl_CoA_acyltransferase"/>
</dbReference>
<proteinExistence type="predicted"/>
<dbReference type="Proteomes" id="UP000012081">
    <property type="component" value="Unassembled WGS sequence"/>
</dbReference>
<dbReference type="STRING" id="1300222.I532_13878"/>
<keyword evidence="1 4" id="KW-0808">Transferase</keyword>
<organism evidence="4 5">
    <name type="scientific">Brevibacillus borstelensis AK1</name>
    <dbReference type="NCBI Taxonomy" id="1300222"/>
    <lineage>
        <taxon>Bacteria</taxon>
        <taxon>Bacillati</taxon>
        <taxon>Bacillota</taxon>
        <taxon>Bacilli</taxon>
        <taxon>Bacillales</taxon>
        <taxon>Paenibacillaceae</taxon>
        <taxon>Brevibacillus</taxon>
    </lineage>
</organism>
<accession>M8D6Q6</accession>
<dbReference type="EMBL" id="APBN01000005">
    <property type="protein sequence ID" value="EMT51939.1"/>
    <property type="molecule type" value="Genomic_DNA"/>
</dbReference>
<reference evidence="4 5" key="1">
    <citation type="submission" date="2013-03" db="EMBL/GenBank/DDBJ databases">
        <title>Assembly of a new bacterial strain Brevibacillus borstelensis AK1.</title>
        <authorList>
            <person name="Rajan I."/>
            <person name="PoliReddy D."/>
            <person name="Sugumar T."/>
            <person name="Rathinam K."/>
            <person name="Alqarawi S."/>
            <person name="Khalil A.B."/>
            <person name="Sivakumar N."/>
        </authorList>
    </citation>
    <scope>NUCLEOTIDE SEQUENCE [LARGE SCALE GENOMIC DNA]</scope>
    <source>
        <strain evidence="4 5">AK1</strain>
    </source>
</reference>
<dbReference type="RefSeq" id="WP_003388944.1">
    <property type="nucleotide sequence ID" value="NZ_APBN01000005.1"/>
</dbReference>
<dbReference type="GO" id="GO:0016747">
    <property type="term" value="F:acyltransferase activity, transferring groups other than amino-acyl groups"/>
    <property type="evidence" value="ECO:0007669"/>
    <property type="project" value="InterPro"/>
</dbReference>
<sequence length="163" mass="18343">MNEFQVRAITPEDRGWLAGFLEQQWGSPQMVYGDQVYHCDQLPGFVALYGEETAGLVTYTETGDGWQIVSLDSLREGMGIGSALMLAVERAAAQNGIKRIWLLTTNDNLNALRFYQKRGYELVAVRRNAVEQARRLKPSIPVMGTDGIPLRDEIELEKPLKLE</sequence>
<dbReference type="Pfam" id="PF00583">
    <property type="entry name" value="Acetyltransf_1"/>
    <property type="match status" value="1"/>
</dbReference>
<dbReference type="PATRIC" id="fig|1300222.3.peg.2902"/>
<dbReference type="CDD" id="cd04301">
    <property type="entry name" value="NAT_SF"/>
    <property type="match status" value="1"/>
</dbReference>
<dbReference type="SUPFAM" id="SSF55729">
    <property type="entry name" value="Acyl-CoA N-acyltransferases (Nat)"/>
    <property type="match status" value="1"/>
</dbReference>
<evidence type="ECO:0000259" key="3">
    <source>
        <dbReference type="PROSITE" id="PS51186"/>
    </source>
</evidence>
<name>M8D6Q6_9BACL</name>
<evidence type="ECO:0000313" key="4">
    <source>
        <dbReference type="EMBL" id="EMT51939.1"/>
    </source>
</evidence>
<evidence type="ECO:0000256" key="1">
    <source>
        <dbReference type="ARBA" id="ARBA00022679"/>
    </source>
</evidence>
<protein>
    <submittedName>
        <fullName evidence="4">N-acetyltransferase GCN5</fullName>
    </submittedName>
</protein>
<dbReference type="PROSITE" id="PS51186">
    <property type="entry name" value="GNAT"/>
    <property type="match status" value="1"/>
</dbReference>
<dbReference type="PANTHER" id="PTHR43877">
    <property type="entry name" value="AMINOALKYLPHOSPHONATE N-ACETYLTRANSFERASE-RELATED-RELATED"/>
    <property type="match status" value="1"/>
</dbReference>